<evidence type="ECO:0000313" key="1">
    <source>
        <dbReference type="EMBL" id="GAI39811.1"/>
    </source>
</evidence>
<accession>X1PBH9</accession>
<reference evidence="1" key="1">
    <citation type="journal article" date="2014" name="Front. Microbiol.">
        <title>High frequency of phylogenetically diverse reductive dehalogenase-homologous genes in deep subseafloor sedimentary metagenomes.</title>
        <authorList>
            <person name="Kawai M."/>
            <person name="Futagami T."/>
            <person name="Toyoda A."/>
            <person name="Takaki Y."/>
            <person name="Nishi S."/>
            <person name="Hori S."/>
            <person name="Arai W."/>
            <person name="Tsubouchi T."/>
            <person name="Morono Y."/>
            <person name="Uchiyama I."/>
            <person name="Ito T."/>
            <person name="Fujiyama A."/>
            <person name="Inagaki F."/>
            <person name="Takami H."/>
        </authorList>
    </citation>
    <scope>NUCLEOTIDE SEQUENCE</scope>
    <source>
        <strain evidence="1">Expedition CK06-06</strain>
    </source>
</reference>
<comment type="caution">
    <text evidence="1">The sequence shown here is derived from an EMBL/GenBank/DDBJ whole genome shotgun (WGS) entry which is preliminary data.</text>
</comment>
<gene>
    <name evidence="1" type="ORF">S06H3_51868</name>
</gene>
<organism evidence="1">
    <name type="scientific">marine sediment metagenome</name>
    <dbReference type="NCBI Taxonomy" id="412755"/>
    <lineage>
        <taxon>unclassified sequences</taxon>
        <taxon>metagenomes</taxon>
        <taxon>ecological metagenomes</taxon>
    </lineage>
</organism>
<sequence>MKTEGIYAIAGDGDYIDFRCGKCKVHAELKTISPDEPTPSIESRNVAILGFETKCPQCKQEGFFKMIIGTAEKKGVMIKFDKNSE</sequence>
<name>X1PBH9_9ZZZZ</name>
<protein>
    <submittedName>
        <fullName evidence="1">Uncharacterized protein</fullName>
    </submittedName>
</protein>
<dbReference type="AlphaFoldDB" id="X1PBH9"/>
<dbReference type="EMBL" id="BARV01032951">
    <property type="protein sequence ID" value="GAI39811.1"/>
    <property type="molecule type" value="Genomic_DNA"/>
</dbReference>
<proteinExistence type="predicted"/>